<organism evidence="1">
    <name type="scientific">Hordeum vulgare subsp. vulgare</name>
    <name type="common">Domesticated barley</name>
    <dbReference type="NCBI Taxonomy" id="112509"/>
    <lineage>
        <taxon>Eukaryota</taxon>
        <taxon>Viridiplantae</taxon>
        <taxon>Streptophyta</taxon>
        <taxon>Embryophyta</taxon>
        <taxon>Tracheophyta</taxon>
        <taxon>Spermatophyta</taxon>
        <taxon>Magnoliopsida</taxon>
        <taxon>Liliopsida</taxon>
        <taxon>Poales</taxon>
        <taxon>Poaceae</taxon>
        <taxon>BOP clade</taxon>
        <taxon>Pooideae</taxon>
        <taxon>Triticodae</taxon>
        <taxon>Triticeae</taxon>
        <taxon>Hordeinae</taxon>
        <taxon>Hordeum</taxon>
    </lineage>
</organism>
<dbReference type="EMBL" id="AK366909">
    <property type="protein sequence ID" value="BAJ98112.1"/>
    <property type="molecule type" value="mRNA"/>
</dbReference>
<protein>
    <submittedName>
        <fullName evidence="1">Predicted protein</fullName>
    </submittedName>
</protein>
<name>F2DSP1_HORVV</name>
<evidence type="ECO:0000313" key="1">
    <source>
        <dbReference type="EMBL" id="BAJ98112.1"/>
    </source>
</evidence>
<sequence length="35" mass="4013">MVEQNSCLHQNFLFIITALGFNNKIEKASEINDET</sequence>
<dbReference type="AlphaFoldDB" id="F2DSP1"/>
<accession>F2DSP1</accession>
<reference evidence="1" key="1">
    <citation type="journal article" date="2011" name="Plant Physiol.">
        <title>Comprehensive sequence analysis of 24,783 barley full-length cDNAs derived from 12 clone libraries.</title>
        <authorList>
            <person name="Matsumoto T."/>
            <person name="Tanaka T."/>
            <person name="Sakai H."/>
            <person name="Amano N."/>
            <person name="Kanamori H."/>
            <person name="Kurita K."/>
            <person name="Kikuta A."/>
            <person name="Kamiya K."/>
            <person name="Yamamoto M."/>
            <person name="Ikawa H."/>
            <person name="Fujii N."/>
            <person name="Hori K."/>
            <person name="Itoh T."/>
            <person name="Sato K."/>
        </authorList>
    </citation>
    <scope>NUCLEOTIDE SEQUENCE</scope>
    <source>
        <tissue evidence="1">Shoot and root</tissue>
    </source>
</reference>
<proteinExistence type="evidence at transcript level"/>